<accession>A0A8H5H5Q5</accession>
<dbReference type="CDD" id="cd00866">
    <property type="entry name" value="PEBP_euk"/>
    <property type="match status" value="1"/>
</dbReference>
<dbReference type="Gene3D" id="1.20.58.1180">
    <property type="match status" value="1"/>
</dbReference>
<feature type="compositionally biased region" description="Low complexity" evidence="1">
    <location>
        <begin position="84"/>
        <end position="100"/>
    </location>
</feature>
<dbReference type="EMBL" id="JAACJP010000024">
    <property type="protein sequence ID" value="KAF5377174.1"/>
    <property type="molecule type" value="Genomic_DNA"/>
</dbReference>
<evidence type="ECO:0000313" key="3">
    <source>
        <dbReference type="Proteomes" id="UP000565441"/>
    </source>
</evidence>
<evidence type="ECO:0000313" key="2">
    <source>
        <dbReference type="EMBL" id="KAF5377174.1"/>
    </source>
</evidence>
<dbReference type="SUPFAM" id="SSF49777">
    <property type="entry name" value="PEBP-like"/>
    <property type="match status" value="1"/>
</dbReference>
<dbReference type="AlphaFoldDB" id="A0A8H5H5Q5"/>
<dbReference type="Gene3D" id="3.90.280.10">
    <property type="entry name" value="PEBP-like"/>
    <property type="match status" value="2"/>
</dbReference>
<proteinExistence type="predicted"/>
<dbReference type="PANTHER" id="PTHR11362:SF82">
    <property type="entry name" value="PHOSPHATIDYLETHANOLAMINE-BINDING PROTEIN 4"/>
    <property type="match status" value="1"/>
</dbReference>
<organism evidence="2 3">
    <name type="scientific">Tricholomella constricta</name>
    <dbReference type="NCBI Taxonomy" id="117010"/>
    <lineage>
        <taxon>Eukaryota</taxon>
        <taxon>Fungi</taxon>
        <taxon>Dikarya</taxon>
        <taxon>Basidiomycota</taxon>
        <taxon>Agaricomycotina</taxon>
        <taxon>Agaricomycetes</taxon>
        <taxon>Agaricomycetidae</taxon>
        <taxon>Agaricales</taxon>
        <taxon>Tricholomatineae</taxon>
        <taxon>Lyophyllaceae</taxon>
        <taxon>Tricholomella</taxon>
    </lineage>
</organism>
<dbReference type="Proteomes" id="UP000565441">
    <property type="component" value="Unassembled WGS sequence"/>
</dbReference>
<dbReference type="OrthoDB" id="2153661at2759"/>
<evidence type="ECO:0000256" key="1">
    <source>
        <dbReference type="SAM" id="MobiDB-lite"/>
    </source>
</evidence>
<sequence length="468" mass="52456">MAPAKYNQTSVQKIVVRETRRSQLGSVLFAMLALRRLRVPNSTTTVLLRRGNATLQTSADTTGPDVAPPPTAAKAIPPKPTSAPAPVKATPKAPAPATTTDLEAQPSTQGRRRRKRPVPPQRPQISASAPRKWNRPLAEGVLPAYDLALKLVRTDSIRLGAEADAVRAAVRELEKKVAEQGGWGSEGARETEEILERKREKLGILEVQSQVNLPEVRWRVANAMADMKKPAHRHLVEQRWRTEGDLDLLMERIHQMKIVPDVLPDLRPSIDVHVAARTTDRDLKATNKRHTTVEPGTFLLPEQADVPDEENASFRTFLHWLKPNVPLSATHQARINGLNDHTPYIPPHPQRGTPYHRYVLLLLPQPPLGAPTYTRNAEARAQPGVPTSVHLDIPPVEDTERRDFDVRAFVHRWGLSGAQGGGAHMWREIWNEKVSAIYKNMLKEPEPRFGRPPKADPYMELKLKKRYV</sequence>
<dbReference type="PANTHER" id="PTHR11362">
    <property type="entry name" value="PHOSPHATIDYLETHANOLAMINE-BINDING PROTEIN"/>
    <property type="match status" value="1"/>
</dbReference>
<dbReference type="InterPro" id="IPR036610">
    <property type="entry name" value="PEBP-like_sf"/>
</dbReference>
<dbReference type="Pfam" id="PF01161">
    <property type="entry name" value="PBP"/>
    <property type="match status" value="1"/>
</dbReference>
<protein>
    <recommendedName>
        <fullName evidence="4">PEBP-like protein</fullName>
    </recommendedName>
</protein>
<gene>
    <name evidence="2" type="ORF">D9615_006439</name>
</gene>
<dbReference type="InterPro" id="IPR008914">
    <property type="entry name" value="PEBP"/>
</dbReference>
<keyword evidence="3" id="KW-1185">Reference proteome</keyword>
<comment type="caution">
    <text evidence="2">The sequence shown here is derived from an EMBL/GenBank/DDBJ whole genome shotgun (WGS) entry which is preliminary data.</text>
</comment>
<dbReference type="InterPro" id="IPR035810">
    <property type="entry name" value="PEBP_euk"/>
</dbReference>
<feature type="region of interest" description="Disordered" evidence="1">
    <location>
        <begin position="50"/>
        <end position="132"/>
    </location>
</feature>
<feature type="compositionally biased region" description="Pro residues" evidence="1">
    <location>
        <begin position="66"/>
        <end position="83"/>
    </location>
</feature>
<evidence type="ECO:0008006" key="4">
    <source>
        <dbReference type="Google" id="ProtNLM"/>
    </source>
</evidence>
<reference evidence="2 3" key="1">
    <citation type="journal article" date="2020" name="ISME J.">
        <title>Uncovering the hidden diversity of litter-decomposition mechanisms in mushroom-forming fungi.</title>
        <authorList>
            <person name="Floudas D."/>
            <person name="Bentzer J."/>
            <person name="Ahren D."/>
            <person name="Johansson T."/>
            <person name="Persson P."/>
            <person name="Tunlid A."/>
        </authorList>
    </citation>
    <scope>NUCLEOTIDE SEQUENCE [LARGE SCALE GENOMIC DNA]</scope>
    <source>
        <strain evidence="2 3">CBS 661.87</strain>
    </source>
</reference>
<name>A0A8H5H5Q5_9AGAR</name>